<organism evidence="1 2">
    <name type="scientific">Terrimonas rubra</name>
    <dbReference type="NCBI Taxonomy" id="1035890"/>
    <lineage>
        <taxon>Bacteria</taxon>
        <taxon>Pseudomonadati</taxon>
        <taxon>Bacteroidota</taxon>
        <taxon>Chitinophagia</taxon>
        <taxon>Chitinophagales</taxon>
        <taxon>Chitinophagaceae</taxon>
        <taxon>Terrimonas</taxon>
    </lineage>
</organism>
<comment type="caution">
    <text evidence="1">The sequence shown here is derived from an EMBL/GenBank/DDBJ whole genome shotgun (WGS) entry which is preliminary data.</text>
</comment>
<dbReference type="Gene3D" id="2.20.110.10">
    <property type="entry name" value="Histone H3 K4-specific methyltransferase SET7/9 N-terminal domain"/>
    <property type="match status" value="1"/>
</dbReference>
<evidence type="ECO:0000313" key="2">
    <source>
        <dbReference type="Proteomes" id="UP001597511"/>
    </source>
</evidence>
<name>A0ABW6A110_9BACT</name>
<evidence type="ECO:0008006" key="3">
    <source>
        <dbReference type="Google" id="ProtNLM"/>
    </source>
</evidence>
<reference evidence="2" key="1">
    <citation type="journal article" date="2019" name="Int. J. Syst. Evol. Microbiol.">
        <title>The Global Catalogue of Microorganisms (GCM) 10K type strain sequencing project: providing services to taxonomists for standard genome sequencing and annotation.</title>
        <authorList>
            <consortium name="The Broad Institute Genomics Platform"/>
            <consortium name="The Broad Institute Genome Sequencing Center for Infectious Disease"/>
            <person name="Wu L."/>
            <person name="Ma J."/>
        </authorList>
    </citation>
    <scope>NUCLEOTIDE SEQUENCE [LARGE SCALE GENOMIC DNA]</scope>
    <source>
        <strain evidence="2">KCTC 23299</strain>
    </source>
</reference>
<evidence type="ECO:0000313" key="1">
    <source>
        <dbReference type="EMBL" id="MFD2918256.1"/>
    </source>
</evidence>
<sequence>MQRVNYCTKETVIDSNYFYLADMLGNQYKNVRGKVFLPAAGEYQIFYPTQPDIIFPVINIQKDTNIYTHYDSKIRVGLGFDNGVTYVYKDCNGLLNGEHEDYYEDGIVKMRGNFKNGIPKDSISIFHPNGIPYKSIIYLPRHLYIKEFDSLARVVKISHYGTENSASPNYTATTFYPNGNTHIAEKSYRGIIQFTEYYEGKRLKVEMTRDWRKEYTPAGTLETMYKWKEKAARKPPYIHKKFEITRTSYDASGRKTEEIKYHTPSFNKQPQIGLGSAAYFVYWKKFSPDGQEELVLRNRTIYEVVTQGLLRY</sequence>
<gene>
    <name evidence="1" type="ORF">ACFS6H_00965</name>
</gene>
<keyword evidence="2" id="KW-1185">Reference proteome</keyword>
<accession>A0ABW6A110</accession>
<dbReference type="EMBL" id="JBHUOZ010000001">
    <property type="protein sequence ID" value="MFD2918256.1"/>
    <property type="molecule type" value="Genomic_DNA"/>
</dbReference>
<dbReference type="SUPFAM" id="SSF82185">
    <property type="entry name" value="Histone H3 K4-specific methyltransferase SET7/9 N-terminal domain"/>
    <property type="match status" value="1"/>
</dbReference>
<proteinExistence type="predicted"/>
<protein>
    <recommendedName>
        <fullName evidence="3">MORN repeat variant</fullName>
    </recommendedName>
</protein>
<dbReference type="RefSeq" id="WP_386094060.1">
    <property type="nucleotide sequence ID" value="NZ_JBHUOZ010000001.1"/>
</dbReference>
<dbReference type="Proteomes" id="UP001597511">
    <property type="component" value="Unassembled WGS sequence"/>
</dbReference>